<proteinExistence type="predicted"/>
<name>A0ABQ4I5F7_9ACTN</name>
<evidence type="ECO:0000313" key="2">
    <source>
        <dbReference type="EMBL" id="GIJ13136.1"/>
    </source>
</evidence>
<dbReference type="EMBL" id="BOOZ01000082">
    <property type="protein sequence ID" value="GIJ13136.1"/>
    <property type="molecule type" value="Genomic_DNA"/>
</dbReference>
<dbReference type="Proteomes" id="UP000647017">
    <property type="component" value="Unassembled WGS sequence"/>
</dbReference>
<dbReference type="InterPro" id="IPR007421">
    <property type="entry name" value="Schlafen_AlbA_2_dom"/>
</dbReference>
<sequence>MESIGPLLRANKGVLRKIDCHEDRGEGPYVCLKVSFPLDRTVGQIVALSFLFDSLIANEEGAPTSPAGVLALMASKIPEALLGQPESQWLEVKQKGYGFENDRQKHEFALDLAAFANCDSGGIIVVGLSTSRDASGQDIITAANGCSPGSLNVDSYAEVAKHRVVPPIEGLDIRVISSNDRSFLMALVPPQPQQFRPFLVRGGVISGDRVSGAAFTIPQRVGSEKWNVSAEAVHSQLVAARIALSRADTTGR</sequence>
<keyword evidence="3" id="KW-1185">Reference proteome</keyword>
<gene>
    <name evidence="2" type="ORF">Van01_63500</name>
</gene>
<evidence type="ECO:0000259" key="1">
    <source>
        <dbReference type="Pfam" id="PF04326"/>
    </source>
</evidence>
<feature type="domain" description="Schlafen AlbA-2" evidence="1">
    <location>
        <begin position="86"/>
        <end position="193"/>
    </location>
</feature>
<dbReference type="Pfam" id="PF04326">
    <property type="entry name" value="SLFN_AlbA_2"/>
    <property type="match status" value="1"/>
</dbReference>
<accession>A0ABQ4I5F7</accession>
<dbReference type="InterPro" id="IPR038461">
    <property type="entry name" value="Schlafen_AlbA_2_dom_sf"/>
</dbReference>
<organism evidence="2 3">
    <name type="scientific">Micromonospora andamanensis</name>
    <dbReference type="NCBI Taxonomy" id="1287068"/>
    <lineage>
        <taxon>Bacteria</taxon>
        <taxon>Bacillati</taxon>
        <taxon>Actinomycetota</taxon>
        <taxon>Actinomycetes</taxon>
        <taxon>Micromonosporales</taxon>
        <taxon>Micromonosporaceae</taxon>
        <taxon>Micromonospora</taxon>
    </lineage>
</organism>
<dbReference type="Gene3D" id="3.30.950.30">
    <property type="entry name" value="Schlafen, AAA domain"/>
    <property type="match status" value="1"/>
</dbReference>
<protein>
    <recommendedName>
        <fullName evidence="1">Schlafen AlbA-2 domain-containing protein</fullName>
    </recommendedName>
</protein>
<comment type="caution">
    <text evidence="2">The sequence shown here is derived from an EMBL/GenBank/DDBJ whole genome shotgun (WGS) entry which is preliminary data.</text>
</comment>
<evidence type="ECO:0000313" key="3">
    <source>
        <dbReference type="Proteomes" id="UP000647017"/>
    </source>
</evidence>
<reference evidence="2 3" key="1">
    <citation type="submission" date="2021-01" db="EMBL/GenBank/DDBJ databases">
        <title>Whole genome shotgun sequence of Verrucosispora andamanensis NBRC 109075.</title>
        <authorList>
            <person name="Komaki H."/>
            <person name="Tamura T."/>
        </authorList>
    </citation>
    <scope>NUCLEOTIDE SEQUENCE [LARGE SCALE GENOMIC DNA]</scope>
    <source>
        <strain evidence="2 3">NBRC 109075</strain>
    </source>
</reference>